<keyword evidence="2" id="KW-0134">Cell wall</keyword>
<feature type="signal peptide" evidence="4">
    <location>
        <begin position="1"/>
        <end position="21"/>
    </location>
</feature>
<evidence type="ECO:0000313" key="5">
    <source>
        <dbReference type="EMBL" id="VFU21569.1"/>
    </source>
</evidence>
<sequence length="128" mass="14137">MRGFSFRSLTFMLFIVFLVWSASFDTCIARRGKHWRPSRSNSASLAKKKGKSHGNSHHRHHHGVSKPKTPPHKAPAPPPPAPKEKKPKPKPSPPQNGSTTFNVLDFGAKGNGKSDDTKENITAGCIRY</sequence>
<feature type="compositionally biased region" description="Pro residues" evidence="3">
    <location>
        <begin position="72"/>
        <end position="81"/>
    </location>
</feature>
<evidence type="ECO:0000256" key="4">
    <source>
        <dbReference type="SAM" id="SignalP"/>
    </source>
</evidence>
<dbReference type="Gene3D" id="2.160.20.10">
    <property type="entry name" value="Single-stranded right-handed beta-helix, Pectin lyase-like"/>
    <property type="match status" value="1"/>
</dbReference>
<gene>
    <name evidence="5" type="ORF">SVIM_LOCUS14785</name>
</gene>
<dbReference type="EMBL" id="CAADRP010000003">
    <property type="protein sequence ID" value="VFU21569.1"/>
    <property type="molecule type" value="Genomic_DNA"/>
</dbReference>
<proteinExistence type="predicted"/>
<evidence type="ECO:0000256" key="3">
    <source>
        <dbReference type="SAM" id="MobiDB-lite"/>
    </source>
</evidence>
<dbReference type="InterPro" id="IPR012334">
    <property type="entry name" value="Pectin_lyas_fold"/>
</dbReference>
<evidence type="ECO:0000256" key="2">
    <source>
        <dbReference type="ARBA" id="ARBA00022512"/>
    </source>
</evidence>
<accession>A0A6N2K6J2</accession>
<evidence type="ECO:0000256" key="1">
    <source>
        <dbReference type="ARBA" id="ARBA00004191"/>
    </source>
</evidence>
<feature type="region of interest" description="Disordered" evidence="3">
    <location>
        <begin position="31"/>
        <end position="128"/>
    </location>
</feature>
<dbReference type="AlphaFoldDB" id="A0A6N2K6J2"/>
<dbReference type="InterPro" id="IPR011050">
    <property type="entry name" value="Pectin_lyase_fold/virulence"/>
</dbReference>
<keyword evidence="4" id="KW-0732">Signal</keyword>
<comment type="subcellular location">
    <subcellularLocation>
        <location evidence="1">Secreted</location>
        <location evidence="1">Cell wall</location>
    </subcellularLocation>
</comment>
<protein>
    <recommendedName>
        <fullName evidence="6">Pectate lyase superfamily protein domain-containing protein</fullName>
    </recommendedName>
</protein>
<dbReference type="SUPFAM" id="SSF51126">
    <property type="entry name" value="Pectin lyase-like"/>
    <property type="match status" value="1"/>
</dbReference>
<name>A0A6N2K6J2_SALVM</name>
<reference evidence="5" key="1">
    <citation type="submission" date="2019-03" db="EMBL/GenBank/DDBJ databases">
        <authorList>
            <person name="Mank J."/>
            <person name="Almeida P."/>
        </authorList>
    </citation>
    <scope>NUCLEOTIDE SEQUENCE</scope>
    <source>
        <strain evidence="5">78183</strain>
    </source>
</reference>
<feature type="compositionally biased region" description="Basic residues" evidence="3">
    <location>
        <begin position="46"/>
        <end position="71"/>
    </location>
</feature>
<feature type="chain" id="PRO_5026940624" description="Pectate lyase superfamily protein domain-containing protein" evidence="4">
    <location>
        <begin position="22"/>
        <end position="128"/>
    </location>
</feature>
<organism evidence="5">
    <name type="scientific">Salix viminalis</name>
    <name type="common">Common osier</name>
    <name type="synonym">Basket willow</name>
    <dbReference type="NCBI Taxonomy" id="40686"/>
    <lineage>
        <taxon>Eukaryota</taxon>
        <taxon>Viridiplantae</taxon>
        <taxon>Streptophyta</taxon>
        <taxon>Embryophyta</taxon>
        <taxon>Tracheophyta</taxon>
        <taxon>Spermatophyta</taxon>
        <taxon>Magnoliopsida</taxon>
        <taxon>eudicotyledons</taxon>
        <taxon>Gunneridae</taxon>
        <taxon>Pentapetalae</taxon>
        <taxon>rosids</taxon>
        <taxon>fabids</taxon>
        <taxon>Malpighiales</taxon>
        <taxon>Salicaceae</taxon>
        <taxon>Saliceae</taxon>
        <taxon>Salix</taxon>
    </lineage>
</organism>
<evidence type="ECO:0008006" key="6">
    <source>
        <dbReference type="Google" id="ProtNLM"/>
    </source>
</evidence>
<keyword evidence="2" id="KW-0964">Secreted</keyword>